<dbReference type="InterPro" id="IPR011010">
    <property type="entry name" value="DNA_brk_join_enz"/>
</dbReference>
<name>A0A8J3QVV7_9ACTN</name>
<evidence type="ECO:0000256" key="6">
    <source>
        <dbReference type="SAM" id="MobiDB-lite"/>
    </source>
</evidence>
<dbReference type="CDD" id="cd01189">
    <property type="entry name" value="INT_ICEBs1_C_like"/>
    <property type="match status" value="1"/>
</dbReference>
<dbReference type="InterPro" id="IPR002104">
    <property type="entry name" value="Integrase_catalytic"/>
</dbReference>
<keyword evidence="3 5" id="KW-0238">DNA-binding</keyword>
<keyword evidence="2" id="KW-0229">DNA integration</keyword>
<evidence type="ECO:0000259" key="8">
    <source>
        <dbReference type="PROSITE" id="PS51900"/>
    </source>
</evidence>
<dbReference type="AlphaFoldDB" id="A0A8J3QVV7"/>
<sequence>MAEVYDRWHKSRPKPDEPHCREHDKVPTRDHGIGKRWQVRYRDAAGVQKKENFAKKPTASDRSKVVGADLVRGVHLDVKAGRISVRQYAMERWLPTQVHLRPNSAELYRSHLVTHILPLVGGRQVGALRKPDMKNVVAALSAKLAPTTVATVFAVLRAMMQAAVDDGLTPGNPCSRVPLPAVEPRVLVPLTAGQVSALAASITPRYEVMVWLAAGAGLREGEVAGLLVDRIQFLQRRVMVEEQAQGGKLVPLKTKASKAPVPVDDFILSKVTAHLKQWPKNSTGLVVTNRSGKMVRRGTFTWCWHEAVKGAGLPKGTRFHDLRHFYASTLIAAGLYPKVVQARLRHATLAETMDTYGHLFPEHEELGRGTIGAAFAADVPQECPETGS</sequence>
<dbReference type="EMBL" id="BONZ01000049">
    <property type="protein sequence ID" value="GIH17057.1"/>
    <property type="molecule type" value="Genomic_DNA"/>
</dbReference>
<keyword evidence="4" id="KW-0233">DNA recombination</keyword>
<comment type="caution">
    <text evidence="9">The sequence shown here is derived from an EMBL/GenBank/DDBJ whole genome shotgun (WGS) entry which is preliminary data.</text>
</comment>
<dbReference type="Proteomes" id="UP000642748">
    <property type="component" value="Unassembled WGS sequence"/>
</dbReference>
<accession>A0A8J3QVV7</accession>
<proteinExistence type="inferred from homology"/>
<evidence type="ECO:0000259" key="7">
    <source>
        <dbReference type="PROSITE" id="PS51898"/>
    </source>
</evidence>
<evidence type="ECO:0000256" key="2">
    <source>
        <dbReference type="ARBA" id="ARBA00022908"/>
    </source>
</evidence>
<dbReference type="Gene3D" id="1.10.443.10">
    <property type="entry name" value="Intergrase catalytic core"/>
    <property type="match status" value="1"/>
</dbReference>
<reference evidence="9" key="1">
    <citation type="submission" date="2021-01" db="EMBL/GenBank/DDBJ databases">
        <title>Whole genome shotgun sequence of Rugosimonospora africana NBRC 104875.</title>
        <authorList>
            <person name="Komaki H."/>
            <person name="Tamura T."/>
        </authorList>
    </citation>
    <scope>NUCLEOTIDE SEQUENCE</scope>
    <source>
        <strain evidence="9">NBRC 104875</strain>
    </source>
</reference>
<feature type="region of interest" description="Disordered" evidence="6">
    <location>
        <begin position="1"/>
        <end position="35"/>
    </location>
</feature>
<gene>
    <name evidence="9" type="ORF">Raf01_52290</name>
</gene>
<dbReference type="GO" id="GO:0003677">
    <property type="term" value="F:DNA binding"/>
    <property type="evidence" value="ECO:0007669"/>
    <property type="project" value="UniProtKB-UniRule"/>
</dbReference>
<dbReference type="Pfam" id="PF00589">
    <property type="entry name" value="Phage_integrase"/>
    <property type="match status" value="1"/>
</dbReference>
<evidence type="ECO:0000256" key="3">
    <source>
        <dbReference type="ARBA" id="ARBA00023125"/>
    </source>
</evidence>
<dbReference type="PROSITE" id="PS51898">
    <property type="entry name" value="TYR_RECOMBINASE"/>
    <property type="match status" value="1"/>
</dbReference>
<evidence type="ECO:0000256" key="1">
    <source>
        <dbReference type="ARBA" id="ARBA00008857"/>
    </source>
</evidence>
<dbReference type="InterPro" id="IPR044068">
    <property type="entry name" value="CB"/>
</dbReference>
<evidence type="ECO:0008006" key="11">
    <source>
        <dbReference type="Google" id="ProtNLM"/>
    </source>
</evidence>
<comment type="similarity">
    <text evidence="1">Belongs to the 'phage' integrase family.</text>
</comment>
<feature type="compositionally biased region" description="Basic and acidic residues" evidence="6">
    <location>
        <begin position="1"/>
        <end position="33"/>
    </location>
</feature>
<dbReference type="InterPro" id="IPR050808">
    <property type="entry name" value="Phage_Integrase"/>
</dbReference>
<dbReference type="PANTHER" id="PTHR30629:SF2">
    <property type="entry name" value="PROPHAGE INTEGRASE INTS-RELATED"/>
    <property type="match status" value="1"/>
</dbReference>
<dbReference type="PROSITE" id="PS51900">
    <property type="entry name" value="CB"/>
    <property type="match status" value="1"/>
</dbReference>
<feature type="domain" description="Core-binding (CB)" evidence="8">
    <location>
        <begin position="84"/>
        <end position="164"/>
    </location>
</feature>
<dbReference type="PANTHER" id="PTHR30629">
    <property type="entry name" value="PROPHAGE INTEGRASE"/>
    <property type="match status" value="1"/>
</dbReference>
<organism evidence="9 10">
    <name type="scientific">Rugosimonospora africana</name>
    <dbReference type="NCBI Taxonomy" id="556532"/>
    <lineage>
        <taxon>Bacteria</taxon>
        <taxon>Bacillati</taxon>
        <taxon>Actinomycetota</taxon>
        <taxon>Actinomycetes</taxon>
        <taxon>Micromonosporales</taxon>
        <taxon>Micromonosporaceae</taxon>
        <taxon>Rugosimonospora</taxon>
    </lineage>
</organism>
<dbReference type="GO" id="GO:0015074">
    <property type="term" value="P:DNA integration"/>
    <property type="evidence" value="ECO:0007669"/>
    <property type="project" value="UniProtKB-KW"/>
</dbReference>
<dbReference type="SUPFAM" id="SSF56349">
    <property type="entry name" value="DNA breaking-rejoining enzymes"/>
    <property type="match status" value="1"/>
</dbReference>
<dbReference type="RefSeq" id="WP_203920607.1">
    <property type="nucleotide sequence ID" value="NZ_BONZ01000049.1"/>
</dbReference>
<evidence type="ECO:0000313" key="9">
    <source>
        <dbReference type="EMBL" id="GIH17057.1"/>
    </source>
</evidence>
<evidence type="ECO:0000313" key="10">
    <source>
        <dbReference type="Proteomes" id="UP000642748"/>
    </source>
</evidence>
<dbReference type="InterPro" id="IPR013762">
    <property type="entry name" value="Integrase-like_cat_sf"/>
</dbReference>
<feature type="domain" description="Tyr recombinase" evidence="7">
    <location>
        <begin position="185"/>
        <end position="369"/>
    </location>
</feature>
<dbReference type="Gene3D" id="1.10.150.130">
    <property type="match status" value="1"/>
</dbReference>
<dbReference type="InterPro" id="IPR010998">
    <property type="entry name" value="Integrase_recombinase_N"/>
</dbReference>
<keyword evidence="10" id="KW-1185">Reference proteome</keyword>
<evidence type="ECO:0000256" key="5">
    <source>
        <dbReference type="PROSITE-ProRule" id="PRU01248"/>
    </source>
</evidence>
<protein>
    <recommendedName>
        <fullName evidence="11">Site-specific recombinase XerD</fullName>
    </recommendedName>
</protein>
<dbReference type="GO" id="GO:0006310">
    <property type="term" value="P:DNA recombination"/>
    <property type="evidence" value="ECO:0007669"/>
    <property type="project" value="UniProtKB-KW"/>
</dbReference>
<evidence type="ECO:0000256" key="4">
    <source>
        <dbReference type="ARBA" id="ARBA00023172"/>
    </source>
</evidence>